<dbReference type="Pfam" id="PF04679">
    <property type="entry name" value="DNA_ligase_A_C"/>
    <property type="match status" value="1"/>
</dbReference>
<evidence type="ECO:0000256" key="1">
    <source>
        <dbReference type="ARBA" id="ARBA00001946"/>
    </source>
</evidence>
<dbReference type="PROSITE" id="PS50172">
    <property type="entry name" value="BRCT"/>
    <property type="match status" value="2"/>
</dbReference>
<dbReference type="Gene3D" id="2.40.50.140">
    <property type="entry name" value="Nucleic acid-binding proteins"/>
    <property type="match status" value="1"/>
</dbReference>
<reference evidence="19" key="1">
    <citation type="journal article" date="2021" name="Genome Biol. Evol.">
        <title>A High-Quality Reference Genome for a Parasitic Bivalve with Doubly Uniparental Inheritance (Bivalvia: Unionida).</title>
        <authorList>
            <person name="Smith C.H."/>
        </authorList>
    </citation>
    <scope>NUCLEOTIDE SEQUENCE</scope>
    <source>
        <strain evidence="19">CHS0354</strain>
    </source>
</reference>
<dbReference type="Gene3D" id="3.40.50.10190">
    <property type="entry name" value="BRCT domain"/>
    <property type="match status" value="2"/>
</dbReference>
<dbReference type="NCBIfam" id="TIGR00574">
    <property type="entry name" value="dnl1"/>
    <property type="match status" value="1"/>
</dbReference>
<dbReference type="GO" id="GO:0006297">
    <property type="term" value="P:nucleotide-excision repair, DNA gap filling"/>
    <property type="evidence" value="ECO:0007669"/>
    <property type="project" value="TreeGrafter"/>
</dbReference>
<dbReference type="InterPro" id="IPR001357">
    <property type="entry name" value="BRCT_dom"/>
</dbReference>
<evidence type="ECO:0000256" key="2">
    <source>
        <dbReference type="ARBA" id="ARBA00004123"/>
    </source>
</evidence>
<keyword evidence="8 15" id="KW-0227">DNA damage</keyword>
<dbReference type="InterPro" id="IPR012310">
    <property type="entry name" value="DNA_ligase_ATP-dep_cent"/>
</dbReference>
<dbReference type="Gene3D" id="3.30.470.30">
    <property type="entry name" value="DNA ligase/mRNA capping enzyme"/>
    <property type="match status" value="1"/>
</dbReference>
<dbReference type="FunFam" id="3.40.50.10190:FF:000027">
    <property type="entry name" value="DNA ligase"/>
    <property type="match status" value="1"/>
</dbReference>
<dbReference type="GO" id="GO:0005524">
    <property type="term" value="F:ATP binding"/>
    <property type="evidence" value="ECO:0007669"/>
    <property type="project" value="UniProtKB-KW"/>
</dbReference>
<keyword evidence="13" id="KW-0539">Nucleus</keyword>
<evidence type="ECO:0000256" key="9">
    <source>
        <dbReference type="ARBA" id="ARBA00022840"/>
    </source>
</evidence>
<dbReference type="CDD" id="cd07903">
    <property type="entry name" value="Adenylation_DNA_ligase_IV"/>
    <property type="match status" value="1"/>
</dbReference>
<reference evidence="19" key="2">
    <citation type="journal article" date="2021" name="Genome Biol. Evol.">
        <title>Developing a high-quality reference genome for a parasitic bivalve with doubly uniparental inheritance (Bivalvia: Unionida).</title>
        <authorList>
            <person name="Smith C.H."/>
        </authorList>
    </citation>
    <scope>NUCLEOTIDE SEQUENCE</scope>
    <source>
        <strain evidence="19">CHS0354</strain>
        <tissue evidence="19">Mantle</tissue>
    </source>
</reference>
<organism evidence="19 20">
    <name type="scientific">Potamilus streckersoni</name>
    <dbReference type="NCBI Taxonomy" id="2493646"/>
    <lineage>
        <taxon>Eukaryota</taxon>
        <taxon>Metazoa</taxon>
        <taxon>Spiralia</taxon>
        <taxon>Lophotrochozoa</taxon>
        <taxon>Mollusca</taxon>
        <taxon>Bivalvia</taxon>
        <taxon>Autobranchia</taxon>
        <taxon>Heteroconchia</taxon>
        <taxon>Palaeoheterodonta</taxon>
        <taxon>Unionida</taxon>
        <taxon>Unionoidea</taxon>
        <taxon>Unionidae</taxon>
        <taxon>Ambleminae</taxon>
        <taxon>Lampsilini</taxon>
        <taxon>Potamilus</taxon>
    </lineage>
</organism>
<dbReference type="Pfam" id="PF01068">
    <property type="entry name" value="DNA_ligase_A_M"/>
    <property type="match status" value="1"/>
</dbReference>
<comment type="caution">
    <text evidence="19">The sequence shown here is derived from an EMBL/GenBank/DDBJ whole genome shotgun (WGS) entry which is preliminary data.</text>
</comment>
<keyword evidence="20" id="KW-1185">Reference proteome</keyword>
<dbReference type="Gene3D" id="1.10.3260.10">
    <property type="entry name" value="DNA ligase, ATP-dependent, N-terminal domain"/>
    <property type="match status" value="1"/>
</dbReference>
<reference evidence="19" key="3">
    <citation type="submission" date="2023-05" db="EMBL/GenBank/DDBJ databases">
        <authorList>
            <person name="Smith C.H."/>
        </authorList>
    </citation>
    <scope>NUCLEOTIDE SEQUENCE</scope>
    <source>
        <strain evidence="19">CHS0354</strain>
        <tissue evidence="19">Mantle</tissue>
    </source>
</reference>
<name>A0AAE0WEA9_9BIVA</name>
<dbReference type="GO" id="GO:0005958">
    <property type="term" value="C:DNA-dependent protein kinase-DNA ligase 4 complex"/>
    <property type="evidence" value="ECO:0007669"/>
    <property type="project" value="TreeGrafter"/>
</dbReference>
<evidence type="ECO:0000259" key="17">
    <source>
        <dbReference type="PROSITE" id="PS50160"/>
    </source>
</evidence>
<dbReference type="AlphaFoldDB" id="A0AAE0WEA9"/>
<keyword evidence="6" id="KW-0677">Repeat</keyword>
<evidence type="ECO:0000256" key="7">
    <source>
        <dbReference type="ARBA" id="ARBA00022741"/>
    </source>
</evidence>
<comment type="subcellular location">
    <subcellularLocation>
        <location evidence="2">Nucleus</location>
    </subcellularLocation>
</comment>
<dbReference type="EMBL" id="JAEAOA010001015">
    <property type="protein sequence ID" value="KAK3611506.1"/>
    <property type="molecule type" value="Genomic_DNA"/>
</dbReference>
<dbReference type="InterPro" id="IPR012309">
    <property type="entry name" value="DNA_ligase_ATP-dep_C"/>
</dbReference>
<evidence type="ECO:0000313" key="20">
    <source>
        <dbReference type="Proteomes" id="UP001195483"/>
    </source>
</evidence>
<dbReference type="SUPFAM" id="SSF52113">
    <property type="entry name" value="BRCT domain"/>
    <property type="match status" value="2"/>
</dbReference>
<evidence type="ECO:0000256" key="3">
    <source>
        <dbReference type="ARBA" id="ARBA00007572"/>
    </source>
</evidence>
<dbReference type="SUPFAM" id="SSF56091">
    <property type="entry name" value="DNA ligase/mRNA capping enzyme, catalytic domain"/>
    <property type="match status" value="1"/>
</dbReference>
<dbReference type="InterPro" id="IPR036420">
    <property type="entry name" value="BRCT_dom_sf"/>
</dbReference>
<dbReference type="GO" id="GO:0046872">
    <property type="term" value="F:metal ion binding"/>
    <property type="evidence" value="ECO:0007669"/>
    <property type="project" value="UniProtKB-KW"/>
</dbReference>
<dbReference type="InterPro" id="IPR000977">
    <property type="entry name" value="DNA_ligase_ATP-dep"/>
</dbReference>
<evidence type="ECO:0000256" key="13">
    <source>
        <dbReference type="ARBA" id="ARBA00023242"/>
    </source>
</evidence>
<keyword evidence="7 15" id="KW-0547">Nucleotide-binding</keyword>
<evidence type="ECO:0000256" key="12">
    <source>
        <dbReference type="ARBA" id="ARBA00023204"/>
    </source>
</evidence>
<evidence type="ECO:0000313" key="19">
    <source>
        <dbReference type="EMBL" id="KAK3611506.1"/>
    </source>
</evidence>
<feature type="domain" description="BRCT" evidence="18">
    <location>
        <begin position="670"/>
        <end position="759"/>
    </location>
</feature>
<comment type="catalytic activity">
    <reaction evidence="14 15">
        <text>ATP + (deoxyribonucleotide)n-3'-hydroxyl + 5'-phospho-(deoxyribonucleotide)m = (deoxyribonucleotide)n+m + AMP + diphosphate.</text>
        <dbReference type="EC" id="6.5.1.1"/>
    </reaction>
</comment>
<comment type="similarity">
    <text evidence="3 16">Belongs to the ATP-dependent DNA ligase family.</text>
</comment>
<dbReference type="InterPro" id="IPR036599">
    <property type="entry name" value="DNA_ligase_N_sf"/>
</dbReference>
<sequence length="933" mass="106148">MSKVNKMGDDDKRDSADISVVLASKVKFAELCGLLEKIWKTQGTDKKKRILKNFIDHWRQSHETLHKGNKDTTDSFYPAMRLLLPHLEKERVAYGIKENMLAKLLIEVLCLGKESPDAIKLLHYKAPKAARGDAGDFAGVAYYVLKNRCPDRGSLTIYDVNECLDNIATNNAAKKKDVVRKNILSLLTNMSAIELKWLIRMIVKELKVGLSQASVFSVYHPDAEEFYNVNNNLERVCRQMMDPNVRIHEIGISIFSPFTPMLGERASPDQAEKLMEGKMYYIETKYDGERMLLHKKEQEYKYFSRSGNEYTSSFGATSFDGNLTPFIHSCFKTDVKSCILDGEMLGYHEETKTYATKAMNTDIKRQQQEGYQPCYHVFDILFYNGKVLTNLPLKERLQYLEKAITPVEGRITISQHKEAYSNQDCADALNEAIDNREEGIMLKNPESVYRPSTRKGGWLKVKPEYVGGLMDELDVLIIGGYFGVGSRGGMMSHFLCGAAVPSEDGKEPKLFYSFCKIGSGYSKKELRDFNSKLADHWQAFDKRKPPSCIELAPGFKEKPDAWLEPSKSAIVQIKAAEIITSDKFRTGYTLRFPRVESFRDDKAWYECMTVADIEDLRQKSGGKLAGGYIELGGEDDDDGPAKKKRRVVSRAVRPTLAAQFRAADISSIQQVSQIFEGKEFCIINGPQTCSKQDMEKKVVEFGGTVVQNPGNKTFCIVADKVTVRVSNLIKRDIYDIVKADWLLKCVEAKLFISWNPSDMLHTSPQTVKVFQQDYDKYGDSFTKDISPDQLNVIFTNMAASDIDKLNAKEIAEIEDHYFPDDSPFGLFRTCKIYMDNNLVIGDPTTHMRDSSLDFLALEMRFFGASITTHLDQDVSHIIMDKKDLSRLNQFKDERRKRQRKFHIVTEAWVRECIEEGTVTHERVHEPVALSGDN</sequence>
<evidence type="ECO:0000256" key="4">
    <source>
        <dbReference type="ARBA" id="ARBA00022598"/>
    </source>
</evidence>
<feature type="domain" description="BRCT" evidence="18">
    <location>
        <begin position="822"/>
        <end position="926"/>
    </location>
</feature>
<dbReference type="GO" id="GO:0006303">
    <property type="term" value="P:double-strand break repair via nonhomologous end joining"/>
    <property type="evidence" value="ECO:0007669"/>
    <property type="project" value="TreeGrafter"/>
</dbReference>
<evidence type="ECO:0000256" key="11">
    <source>
        <dbReference type="ARBA" id="ARBA00023172"/>
    </source>
</evidence>
<evidence type="ECO:0000256" key="10">
    <source>
        <dbReference type="ARBA" id="ARBA00022842"/>
    </source>
</evidence>
<keyword evidence="11 15" id="KW-0233">DNA recombination</keyword>
<keyword evidence="10" id="KW-0460">Magnesium</keyword>
<dbReference type="CDD" id="cd07968">
    <property type="entry name" value="OBF_DNA_ligase_IV"/>
    <property type="match status" value="1"/>
</dbReference>
<dbReference type="EC" id="6.5.1.1" evidence="15"/>
<evidence type="ECO:0000259" key="18">
    <source>
        <dbReference type="PROSITE" id="PS50172"/>
    </source>
</evidence>
<dbReference type="SMART" id="SM00292">
    <property type="entry name" value="BRCT"/>
    <property type="match status" value="2"/>
</dbReference>
<dbReference type="PANTHER" id="PTHR45997">
    <property type="entry name" value="DNA LIGASE 4"/>
    <property type="match status" value="1"/>
</dbReference>
<dbReference type="Proteomes" id="UP001195483">
    <property type="component" value="Unassembled WGS sequence"/>
</dbReference>
<dbReference type="GO" id="GO:0003910">
    <property type="term" value="F:DNA ligase (ATP) activity"/>
    <property type="evidence" value="ECO:0007669"/>
    <property type="project" value="UniProtKB-EC"/>
</dbReference>
<dbReference type="InterPro" id="IPR021536">
    <property type="entry name" value="DNA_ligase_IV_dom"/>
</dbReference>
<keyword evidence="5" id="KW-0479">Metal-binding</keyword>
<evidence type="ECO:0000256" key="16">
    <source>
        <dbReference type="RuleBase" id="RU004196"/>
    </source>
</evidence>
<keyword evidence="12 15" id="KW-0234">DNA repair</keyword>
<dbReference type="InterPro" id="IPR016059">
    <property type="entry name" value="DNA_ligase_ATP-dep_CS"/>
</dbReference>
<dbReference type="PANTHER" id="PTHR45997:SF1">
    <property type="entry name" value="DNA LIGASE 4"/>
    <property type="match status" value="1"/>
</dbReference>
<proteinExistence type="inferred from homology"/>
<dbReference type="GO" id="GO:0071897">
    <property type="term" value="P:DNA biosynthetic process"/>
    <property type="evidence" value="ECO:0007669"/>
    <property type="project" value="InterPro"/>
</dbReference>
<accession>A0AAE0WEA9</accession>
<evidence type="ECO:0000256" key="15">
    <source>
        <dbReference type="RuleBase" id="RU000617"/>
    </source>
</evidence>
<dbReference type="CDD" id="cd17722">
    <property type="entry name" value="BRCT_DNA_ligase_IV_rpt1"/>
    <property type="match status" value="1"/>
</dbReference>
<dbReference type="Pfam" id="PF00533">
    <property type="entry name" value="BRCT"/>
    <property type="match status" value="2"/>
</dbReference>
<dbReference type="GO" id="GO:0032807">
    <property type="term" value="C:DNA ligase IV complex"/>
    <property type="evidence" value="ECO:0007669"/>
    <property type="project" value="TreeGrafter"/>
</dbReference>
<dbReference type="FunFam" id="3.30.470.30:FF:000008">
    <property type="entry name" value="DNA ligase"/>
    <property type="match status" value="1"/>
</dbReference>
<evidence type="ECO:0000256" key="6">
    <source>
        <dbReference type="ARBA" id="ARBA00022737"/>
    </source>
</evidence>
<dbReference type="SUPFAM" id="SSF117018">
    <property type="entry name" value="ATP-dependent DNA ligase DNA-binding domain"/>
    <property type="match status" value="1"/>
</dbReference>
<dbReference type="GO" id="GO:0006310">
    <property type="term" value="P:DNA recombination"/>
    <property type="evidence" value="ECO:0007669"/>
    <property type="project" value="UniProtKB-KW"/>
</dbReference>
<feature type="domain" description="ATP-dependent DNA ligase family profile" evidence="17">
    <location>
        <begin position="366"/>
        <end position="500"/>
    </location>
</feature>
<evidence type="ECO:0000256" key="14">
    <source>
        <dbReference type="ARBA" id="ARBA00034003"/>
    </source>
</evidence>
<gene>
    <name evidence="19" type="ORF">CHS0354_016439</name>
</gene>
<dbReference type="FunFam" id="2.40.50.140:FF:000150">
    <property type="entry name" value="DNA ligase"/>
    <property type="match status" value="1"/>
</dbReference>
<evidence type="ECO:0000256" key="5">
    <source>
        <dbReference type="ARBA" id="ARBA00022723"/>
    </source>
</evidence>
<keyword evidence="9 15" id="KW-0067">ATP-binding</keyword>
<dbReference type="PROSITE" id="PS00697">
    <property type="entry name" value="DNA_LIGASE_A1"/>
    <property type="match status" value="1"/>
</dbReference>
<keyword evidence="4 15" id="KW-0436">Ligase</keyword>
<dbReference type="InterPro" id="IPR029710">
    <property type="entry name" value="LIG4"/>
</dbReference>
<dbReference type="PROSITE" id="PS50160">
    <property type="entry name" value="DNA_LIGASE_A3"/>
    <property type="match status" value="1"/>
</dbReference>
<dbReference type="InterPro" id="IPR012308">
    <property type="entry name" value="DNA_ligase_ATP-dep_N"/>
</dbReference>
<dbReference type="Pfam" id="PF11411">
    <property type="entry name" value="DNA_ligase_IV"/>
    <property type="match status" value="1"/>
</dbReference>
<dbReference type="InterPro" id="IPR044125">
    <property type="entry name" value="Adenylation_DNA_ligase_IV"/>
</dbReference>
<dbReference type="GO" id="GO:0003677">
    <property type="term" value="F:DNA binding"/>
    <property type="evidence" value="ECO:0007669"/>
    <property type="project" value="InterPro"/>
</dbReference>
<protein>
    <recommendedName>
        <fullName evidence="15">DNA ligase</fullName>
        <ecNumber evidence="15">6.5.1.1</ecNumber>
    </recommendedName>
</protein>
<comment type="cofactor">
    <cofactor evidence="1">
        <name>Mg(2+)</name>
        <dbReference type="ChEBI" id="CHEBI:18420"/>
    </cofactor>
</comment>
<evidence type="ECO:0000256" key="8">
    <source>
        <dbReference type="ARBA" id="ARBA00022763"/>
    </source>
</evidence>
<dbReference type="InterPro" id="IPR012340">
    <property type="entry name" value="NA-bd_OB-fold"/>
</dbReference>
<dbReference type="SUPFAM" id="SSF50249">
    <property type="entry name" value="Nucleic acid-binding proteins"/>
    <property type="match status" value="1"/>
</dbReference>
<dbReference type="Pfam" id="PF04675">
    <property type="entry name" value="DNA_ligase_A_N"/>
    <property type="match status" value="1"/>
</dbReference>